<dbReference type="InterPro" id="IPR041492">
    <property type="entry name" value="HAD_2"/>
</dbReference>
<dbReference type="SUPFAM" id="SSF56784">
    <property type="entry name" value="HAD-like"/>
    <property type="match status" value="1"/>
</dbReference>
<dbReference type="AlphaFoldDB" id="A0A1H6XXX4"/>
<dbReference type="InterPro" id="IPR023214">
    <property type="entry name" value="HAD_sf"/>
</dbReference>
<accession>A0A1H6XXX4</accession>
<dbReference type="Pfam" id="PF13419">
    <property type="entry name" value="HAD_2"/>
    <property type="match status" value="1"/>
</dbReference>
<dbReference type="GO" id="GO:0008967">
    <property type="term" value="F:phosphoglycolate phosphatase activity"/>
    <property type="evidence" value="ECO:0007669"/>
    <property type="project" value="TreeGrafter"/>
</dbReference>
<dbReference type="Gene3D" id="1.10.150.240">
    <property type="entry name" value="Putative phosphatase, domain 2"/>
    <property type="match status" value="1"/>
</dbReference>
<dbReference type="Gene3D" id="3.40.50.1000">
    <property type="entry name" value="HAD superfamily/HAD-like"/>
    <property type="match status" value="1"/>
</dbReference>
<keyword evidence="2" id="KW-1185">Reference proteome</keyword>
<dbReference type="InterPro" id="IPR023198">
    <property type="entry name" value="PGP-like_dom2"/>
</dbReference>
<reference evidence="1 2" key="1">
    <citation type="submission" date="2016-10" db="EMBL/GenBank/DDBJ databases">
        <authorList>
            <person name="de Groot N.N."/>
        </authorList>
    </citation>
    <scope>NUCLEOTIDE SEQUENCE [LARGE SCALE GENOMIC DNA]</scope>
    <source>
        <strain evidence="1 2">DSM 19938</strain>
    </source>
</reference>
<sequence>MSIELVVFDMAGTTVKDKNAVGLAFQNAMNAYGYAIAIENINPIMGYEKPVAIKMMLEKHETDKSKITDQLIDDIHTEFVTSMIHFYETSGDIVPLPNVEETFDVLREAGIKIALDTGFSKNIADVIIRRLGWEDKIDIMVASDEVENGRPFPDMIDKIKSELGVVSSEVIAKVGDTEVDINEGINSGCRYVIGITTGAFTREELMPYKPTHIIDNISEVIAIISADVKILSEKES</sequence>
<dbReference type="Proteomes" id="UP000199532">
    <property type="component" value="Unassembled WGS sequence"/>
</dbReference>
<organism evidence="1 2">
    <name type="scientific">Dyadobacter koreensis</name>
    <dbReference type="NCBI Taxonomy" id="408657"/>
    <lineage>
        <taxon>Bacteria</taxon>
        <taxon>Pseudomonadati</taxon>
        <taxon>Bacteroidota</taxon>
        <taxon>Cytophagia</taxon>
        <taxon>Cytophagales</taxon>
        <taxon>Spirosomataceae</taxon>
        <taxon>Dyadobacter</taxon>
    </lineage>
</organism>
<dbReference type="PANTHER" id="PTHR43434">
    <property type="entry name" value="PHOSPHOGLYCOLATE PHOSPHATASE"/>
    <property type="match status" value="1"/>
</dbReference>
<evidence type="ECO:0000313" key="2">
    <source>
        <dbReference type="Proteomes" id="UP000199532"/>
    </source>
</evidence>
<dbReference type="RefSeq" id="WP_090338028.1">
    <property type="nucleotide sequence ID" value="NZ_FNXY01000006.1"/>
</dbReference>
<protein>
    <submittedName>
        <fullName evidence="1">Phosphonatase-like hydrolase</fullName>
    </submittedName>
</protein>
<dbReference type="InterPro" id="IPR050155">
    <property type="entry name" value="HAD-like_hydrolase_sf"/>
</dbReference>
<dbReference type="PANTHER" id="PTHR43434:SF19">
    <property type="entry name" value="PHOSPHONOACETALDEHYDE HYDROLASE"/>
    <property type="match status" value="1"/>
</dbReference>
<dbReference type="GO" id="GO:0005829">
    <property type="term" value="C:cytosol"/>
    <property type="evidence" value="ECO:0007669"/>
    <property type="project" value="TreeGrafter"/>
</dbReference>
<dbReference type="GO" id="GO:0006281">
    <property type="term" value="P:DNA repair"/>
    <property type="evidence" value="ECO:0007669"/>
    <property type="project" value="TreeGrafter"/>
</dbReference>
<dbReference type="STRING" id="408657.SAMN04487995_4024"/>
<proteinExistence type="predicted"/>
<evidence type="ECO:0000313" key="1">
    <source>
        <dbReference type="EMBL" id="SEJ29435.1"/>
    </source>
</evidence>
<gene>
    <name evidence="1" type="ORF">SAMN04487995_4024</name>
</gene>
<dbReference type="InterPro" id="IPR036412">
    <property type="entry name" value="HAD-like_sf"/>
</dbReference>
<name>A0A1H6XXX4_9BACT</name>
<dbReference type="SFLD" id="SFLDG01135">
    <property type="entry name" value="C1.5.6:_HAD__Beta-PGM__Phospha"/>
    <property type="match status" value="1"/>
</dbReference>
<dbReference type="SFLD" id="SFLDS00003">
    <property type="entry name" value="Haloacid_Dehalogenase"/>
    <property type="match status" value="1"/>
</dbReference>
<dbReference type="SFLD" id="SFLDG01129">
    <property type="entry name" value="C1.5:_HAD__Beta-PGM__Phosphata"/>
    <property type="match status" value="1"/>
</dbReference>
<keyword evidence="1" id="KW-0378">Hydrolase</keyword>
<dbReference type="EMBL" id="FNXY01000006">
    <property type="protein sequence ID" value="SEJ29435.1"/>
    <property type="molecule type" value="Genomic_DNA"/>
</dbReference>
<dbReference type="OrthoDB" id="5504491at2"/>